<evidence type="ECO:0000313" key="1">
    <source>
        <dbReference type="EMBL" id="KAK6762438.1"/>
    </source>
</evidence>
<name>A0ABR1EIY5_NECAM</name>
<accession>A0ABR1EIY5</accession>
<keyword evidence="2" id="KW-1185">Reference proteome</keyword>
<proteinExistence type="predicted"/>
<dbReference type="Proteomes" id="UP001303046">
    <property type="component" value="Unassembled WGS sequence"/>
</dbReference>
<sequence length="96" mass="10590">MPALAYQQPLLQAVIRLQIIGCGANVVVHEGIMAENCDITLKMFEACCCTLFVKKLCNLRPGFTDRCMVPTVIVYAYNGLPKQEILVIATQAELCI</sequence>
<protein>
    <recommendedName>
        <fullName evidence="3">Saposin B-type domain-containing protein</fullName>
    </recommendedName>
</protein>
<comment type="caution">
    <text evidence="1">The sequence shown here is derived from an EMBL/GenBank/DDBJ whole genome shotgun (WGS) entry which is preliminary data.</text>
</comment>
<evidence type="ECO:0000313" key="2">
    <source>
        <dbReference type="Proteomes" id="UP001303046"/>
    </source>
</evidence>
<reference evidence="1 2" key="1">
    <citation type="submission" date="2023-08" db="EMBL/GenBank/DDBJ databases">
        <title>A Necator americanus chromosomal reference genome.</title>
        <authorList>
            <person name="Ilik V."/>
            <person name="Petrzelkova K.J."/>
            <person name="Pardy F."/>
            <person name="Fuh T."/>
            <person name="Niatou-Singa F.S."/>
            <person name="Gouil Q."/>
            <person name="Baker L."/>
            <person name="Ritchie M.E."/>
            <person name="Jex A.R."/>
            <person name="Gazzola D."/>
            <person name="Li H."/>
            <person name="Toshio Fujiwara R."/>
            <person name="Zhan B."/>
            <person name="Aroian R.V."/>
            <person name="Pafco B."/>
            <person name="Schwarz E.M."/>
        </authorList>
    </citation>
    <scope>NUCLEOTIDE SEQUENCE [LARGE SCALE GENOMIC DNA]</scope>
    <source>
        <strain evidence="1 2">Aroian</strain>
        <tissue evidence="1">Whole animal</tissue>
    </source>
</reference>
<gene>
    <name evidence="1" type="primary">Necator_chrX.g23400</name>
    <name evidence="1" type="ORF">RB195_023237</name>
</gene>
<dbReference type="EMBL" id="JAVFWL010000006">
    <property type="protein sequence ID" value="KAK6762438.1"/>
    <property type="molecule type" value="Genomic_DNA"/>
</dbReference>
<organism evidence="1 2">
    <name type="scientific">Necator americanus</name>
    <name type="common">Human hookworm</name>
    <dbReference type="NCBI Taxonomy" id="51031"/>
    <lineage>
        <taxon>Eukaryota</taxon>
        <taxon>Metazoa</taxon>
        <taxon>Ecdysozoa</taxon>
        <taxon>Nematoda</taxon>
        <taxon>Chromadorea</taxon>
        <taxon>Rhabditida</taxon>
        <taxon>Rhabditina</taxon>
        <taxon>Rhabditomorpha</taxon>
        <taxon>Strongyloidea</taxon>
        <taxon>Ancylostomatidae</taxon>
        <taxon>Bunostominae</taxon>
        <taxon>Necator</taxon>
    </lineage>
</organism>
<evidence type="ECO:0008006" key="3">
    <source>
        <dbReference type="Google" id="ProtNLM"/>
    </source>
</evidence>